<feature type="transmembrane region" description="Helical" evidence="4">
    <location>
        <begin position="743"/>
        <end position="771"/>
    </location>
</feature>
<keyword evidence="4" id="KW-0812">Transmembrane</keyword>
<keyword evidence="2" id="KW-0677">Repeat</keyword>
<feature type="transmembrane region" description="Helical" evidence="4">
    <location>
        <begin position="1027"/>
        <end position="1048"/>
    </location>
</feature>
<feature type="transmembrane region" description="Helical" evidence="4">
    <location>
        <begin position="1068"/>
        <end position="1088"/>
    </location>
</feature>
<protein>
    <recommendedName>
        <fullName evidence="8">MtA protein</fullName>
    </recommendedName>
</protein>
<keyword evidence="4" id="KW-1133">Transmembrane helix</keyword>
<reference evidence="6" key="1">
    <citation type="submission" date="2021-01" db="EMBL/GenBank/DDBJ databases">
        <authorList>
            <consortium name="Genoscope - CEA"/>
            <person name="William W."/>
        </authorList>
    </citation>
    <scope>NUCLEOTIDE SEQUENCE</scope>
</reference>
<accession>A0A8S1YKG1</accession>
<evidence type="ECO:0000256" key="5">
    <source>
        <dbReference type="SAM" id="SignalP"/>
    </source>
</evidence>
<keyword evidence="3" id="KW-1015">Disulfide bond</keyword>
<dbReference type="PANTHER" id="PTHR38934:SF6">
    <property type="entry name" value="CHROMOSOME UNDETERMINED SCAFFOLD_176, WHOLE GENOME SHOTGUN SEQUENCE"/>
    <property type="match status" value="1"/>
</dbReference>
<evidence type="ECO:0000256" key="4">
    <source>
        <dbReference type="SAM" id="Phobius"/>
    </source>
</evidence>
<evidence type="ECO:0008006" key="8">
    <source>
        <dbReference type="Google" id="ProtNLM"/>
    </source>
</evidence>
<evidence type="ECO:0000313" key="6">
    <source>
        <dbReference type="EMBL" id="CAD8213911.1"/>
    </source>
</evidence>
<feature type="signal peptide" evidence="5">
    <location>
        <begin position="1"/>
        <end position="16"/>
    </location>
</feature>
<dbReference type="EMBL" id="CAJJDP010000168">
    <property type="protein sequence ID" value="CAD8213911.1"/>
    <property type="molecule type" value="Genomic_DNA"/>
</dbReference>
<evidence type="ECO:0000256" key="1">
    <source>
        <dbReference type="ARBA" id="ARBA00022729"/>
    </source>
</evidence>
<dbReference type="Pfam" id="PF13948">
    <property type="entry name" value="DUF4215"/>
    <property type="match status" value="4"/>
</dbReference>
<feature type="transmembrane region" description="Helical" evidence="4">
    <location>
        <begin position="838"/>
        <end position="861"/>
    </location>
</feature>
<comment type="caution">
    <text evidence="6">The sequence shown here is derived from an EMBL/GenBank/DDBJ whole genome shotgun (WGS) entry which is preliminary data.</text>
</comment>
<proteinExistence type="predicted"/>
<organism evidence="6 7">
    <name type="scientific">Paramecium octaurelia</name>
    <dbReference type="NCBI Taxonomy" id="43137"/>
    <lineage>
        <taxon>Eukaryota</taxon>
        <taxon>Sar</taxon>
        <taxon>Alveolata</taxon>
        <taxon>Ciliophora</taxon>
        <taxon>Intramacronucleata</taxon>
        <taxon>Oligohymenophorea</taxon>
        <taxon>Peniculida</taxon>
        <taxon>Parameciidae</taxon>
        <taxon>Paramecium</taxon>
    </lineage>
</organism>
<evidence type="ECO:0000256" key="2">
    <source>
        <dbReference type="ARBA" id="ARBA00022737"/>
    </source>
</evidence>
<dbReference type="OrthoDB" id="309244at2759"/>
<keyword evidence="4" id="KW-0472">Membrane</keyword>
<dbReference type="InterPro" id="IPR011936">
    <property type="entry name" value="Myxo_disulph_rpt"/>
</dbReference>
<feature type="transmembrane region" description="Helical" evidence="4">
    <location>
        <begin position="939"/>
        <end position="961"/>
    </location>
</feature>
<sequence length="1107" mass="129012">MIINFILISLTCQTIIYEFIANSLTTSEWEGNSNLNNCGLILYLESTNPSVRVSRMFLGLEPHSQIIVDAEFLSIGTNNPIQFYVDSQLQNSVQVISSQSFMCSGAQPAQYQTISITNKHNRRNLWLNFFQQSGGLVYLKLSIIKCQYETAGCIENYDTLCLYWKLHQQSFYQKYITQSDGWVAQPFQLTSYIQCGYCLMLVFQQIKYQTYLPPHQDILIRFFKYNTNIIIVDYSYGKLTIDSLYFIEILIRNHRDQILQLNIQALPYNFIRDFEIFYTEPELTFKNFNEGCLEQIDDKCLICQEGWIQDEFLENCHPICGDGIIQGQEECDYLISNHSCIKCKYQCIENCQICQFGICLQCVDGFVINSNQNCDPLCGDGNLTPYSVEQCELTVNGVWEGCLDCRFISITNCKTSYFSICLQCEIGFQLEENVCFPYCGDKFVLQQYEDCDDGNFEPYDGCYQCKFQCIEDCNICDRGQCILKCGDGYEFVNNKCLSVCGDQIVTKEEDCDDGNTIKFDGCFQCKYSCPENCYDCYQGTCLECIDQYQLLLSNQCKLQLNCGDGLVQEEEECDDGNYYAADGCKDCLIEQNWICITMTKDSPSQCTFVKAPNFVINYLNMTQNKQYISIQFTQQVKIYTPQPLSETLNFEIPDIDKKHWNSSIHIIQDVGSYLSFGEYIVQIEVYQLLKFRPILKILVNQNVANIDNAILVDLEEQITLQYPNYLDQTQKDYSQRLKSLNQYLIYSLSAITVVSLLLGSGDLFFEILAILQFQQYLRYINVQFPENLVIYFSINDLITVQPLLDFLQFPLILQFIDIKSNQEYCDGKFNFYKQNSSLIINLQCQIFQCSLFLFLVVLFRWVKRVMYFYYMSSLALYINPKIVLKISQSFYNICLDLLKLEKFMSLQGVQKALLLNGWDMIFKTLLYTRNIQTKNYLDIVQLVIVIIILLLYFNILINFFNLDQQLFKVNKNLRFKVLSFGRQFFFLLFLIYVQNSQILQLGLLLLTSLIQTMFLQKYHFIFSQKNYIVQMVVEISVIAFILSSFLYISEYNEQFNQENKILLGWFQAILLSTGIIIELILICQELLLKLNLTSRRKQLVVKNPLFI</sequence>
<feature type="chain" id="PRO_5035827324" description="MtA protein" evidence="5">
    <location>
        <begin position="17"/>
        <end position="1107"/>
    </location>
</feature>
<dbReference type="PANTHER" id="PTHR38934">
    <property type="entry name" value="HYPHALLY REGULATED CELL WALL PROTEIN 1"/>
    <property type="match status" value="1"/>
</dbReference>
<keyword evidence="1 5" id="KW-0732">Signal</keyword>
<name>A0A8S1YKG1_PAROT</name>
<keyword evidence="7" id="KW-1185">Reference proteome</keyword>
<dbReference type="Proteomes" id="UP000683925">
    <property type="component" value="Unassembled WGS sequence"/>
</dbReference>
<dbReference type="AlphaFoldDB" id="A0A8S1YKG1"/>
<dbReference type="NCBIfam" id="TIGR02232">
    <property type="entry name" value="myxo_disulf_rpt"/>
    <property type="match status" value="2"/>
</dbReference>
<gene>
    <name evidence="6" type="ORF">POCTA_138.1.T1650036</name>
</gene>
<evidence type="ECO:0000313" key="7">
    <source>
        <dbReference type="Proteomes" id="UP000683925"/>
    </source>
</evidence>
<evidence type="ECO:0000256" key="3">
    <source>
        <dbReference type="ARBA" id="ARBA00023157"/>
    </source>
</evidence>